<dbReference type="InterPro" id="IPR036291">
    <property type="entry name" value="NAD(P)-bd_dom_sf"/>
</dbReference>
<dbReference type="InterPro" id="IPR011032">
    <property type="entry name" value="GroES-like_sf"/>
</dbReference>
<accession>X0V5K7</accession>
<evidence type="ECO:0000256" key="2">
    <source>
        <dbReference type="ARBA" id="ARBA00008072"/>
    </source>
</evidence>
<dbReference type="SUPFAM" id="SSF50129">
    <property type="entry name" value="GroES-like"/>
    <property type="match status" value="1"/>
</dbReference>
<keyword evidence="3" id="KW-0479">Metal-binding</keyword>
<dbReference type="GO" id="GO:0016491">
    <property type="term" value="F:oxidoreductase activity"/>
    <property type="evidence" value="ECO:0007669"/>
    <property type="project" value="UniProtKB-KW"/>
</dbReference>
<dbReference type="PROSITE" id="PS00059">
    <property type="entry name" value="ADH_ZINC"/>
    <property type="match status" value="1"/>
</dbReference>
<dbReference type="SUPFAM" id="SSF51735">
    <property type="entry name" value="NAD(P)-binding Rossmann-fold domains"/>
    <property type="match status" value="1"/>
</dbReference>
<dbReference type="AlphaFoldDB" id="X0V5K7"/>
<evidence type="ECO:0000259" key="7">
    <source>
        <dbReference type="Pfam" id="PF08240"/>
    </source>
</evidence>
<keyword evidence="4" id="KW-0862">Zinc</keyword>
<dbReference type="Pfam" id="PF00107">
    <property type="entry name" value="ADH_zinc_N"/>
    <property type="match status" value="1"/>
</dbReference>
<evidence type="ECO:0000256" key="1">
    <source>
        <dbReference type="ARBA" id="ARBA00001947"/>
    </source>
</evidence>
<dbReference type="Gene3D" id="3.90.180.10">
    <property type="entry name" value="Medium-chain alcohol dehydrogenases, catalytic domain"/>
    <property type="match status" value="1"/>
</dbReference>
<comment type="similarity">
    <text evidence="2">Belongs to the zinc-containing alcohol dehydrogenase family.</text>
</comment>
<reference evidence="8" key="1">
    <citation type="journal article" date="2014" name="Front. Microbiol.">
        <title>High frequency of phylogenetically diverse reductive dehalogenase-homologous genes in deep subseafloor sedimentary metagenomes.</title>
        <authorList>
            <person name="Kawai M."/>
            <person name="Futagami T."/>
            <person name="Toyoda A."/>
            <person name="Takaki Y."/>
            <person name="Nishi S."/>
            <person name="Hori S."/>
            <person name="Arai W."/>
            <person name="Tsubouchi T."/>
            <person name="Morono Y."/>
            <person name="Uchiyama I."/>
            <person name="Ito T."/>
            <person name="Fujiyama A."/>
            <person name="Inagaki F."/>
            <person name="Takami H."/>
        </authorList>
    </citation>
    <scope>NUCLEOTIDE SEQUENCE</scope>
    <source>
        <strain evidence="8">Expedition CK06-06</strain>
    </source>
</reference>
<dbReference type="InterPro" id="IPR013149">
    <property type="entry name" value="ADH-like_C"/>
</dbReference>
<evidence type="ECO:0000313" key="8">
    <source>
        <dbReference type="EMBL" id="GAG13380.1"/>
    </source>
</evidence>
<evidence type="ECO:0000256" key="5">
    <source>
        <dbReference type="ARBA" id="ARBA00023002"/>
    </source>
</evidence>
<dbReference type="Gene3D" id="3.40.50.720">
    <property type="entry name" value="NAD(P)-binding Rossmann-like Domain"/>
    <property type="match status" value="1"/>
</dbReference>
<dbReference type="GO" id="GO:0008270">
    <property type="term" value="F:zinc ion binding"/>
    <property type="evidence" value="ECO:0007669"/>
    <property type="project" value="InterPro"/>
</dbReference>
<feature type="domain" description="Alcohol dehydrogenase-like N-terminal" evidence="7">
    <location>
        <begin position="27"/>
        <end position="140"/>
    </location>
</feature>
<protein>
    <recommendedName>
        <fullName evidence="9">Enoyl reductase (ER) domain-containing protein</fullName>
    </recommendedName>
</protein>
<feature type="domain" description="Alcohol dehydrogenase-like C-terminal" evidence="6">
    <location>
        <begin position="179"/>
        <end position="251"/>
    </location>
</feature>
<dbReference type="InterPro" id="IPR013154">
    <property type="entry name" value="ADH-like_N"/>
</dbReference>
<sequence>MREKMKAAIMYKVNDIRIEEVEKPTVGANEVMIKVKSVGICGSDLHYYKHGRIGEVTVKQPLILGHETAGEIVETGKNVTERLVGDRVVVEPGAPCGVCKMCKTGRYNLCPDMIFRAHPPTHGTFVEFLVCRSDLVFPIPNEMSFEVGAMLEPLSVGVYVSGLTNIKPDDTITILGSGPVGLSILQVMRALGVSKIFITDLLETRLELARKLGATAAINASIKDPVKEIMDLTNGNGAEIVIEAVGDPKTYFITTDIATR</sequence>
<dbReference type="PANTHER" id="PTHR43161">
    <property type="entry name" value="SORBITOL DEHYDROGENASE"/>
    <property type="match status" value="1"/>
</dbReference>
<evidence type="ECO:0000259" key="6">
    <source>
        <dbReference type="Pfam" id="PF00107"/>
    </source>
</evidence>
<dbReference type="InterPro" id="IPR002328">
    <property type="entry name" value="ADH_Zn_CS"/>
</dbReference>
<name>X0V5K7_9ZZZZ</name>
<dbReference type="PANTHER" id="PTHR43161:SF9">
    <property type="entry name" value="SORBITOL DEHYDROGENASE"/>
    <property type="match status" value="1"/>
</dbReference>
<evidence type="ECO:0000256" key="3">
    <source>
        <dbReference type="ARBA" id="ARBA00022723"/>
    </source>
</evidence>
<comment type="cofactor">
    <cofactor evidence="1">
        <name>Zn(2+)</name>
        <dbReference type="ChEBI" id="CHEBI:29105"/>
    </cofactor>
</comment>
<gene>
    <name evidence="8" type="ORF">S01H1_37674</name>
</gene>
<evidence type="ECO:0000256" key="4">
    <source>
        <dbReference type="ARBA" id="ARBA00022833"/>
    </source>
</evidence>
<proteinExistence type="inferred from homology"/>
<organism evidence="8">
    <name type="scientific">marine sediment metagenome</name>
    <dbReference type="NCBI Taxonomy" id="412755"/>
    <lineage>
        <taxon>unclassified sequences</taxon>
        <taxon>metagenomes</taxon>
        <taxon>ecological metagenomes</taxon>
    </lineage>
</organism>
<evidence type="ECO:0008006" key="9">
    <source>
        <dbReference type="Google" id="ProtNLM"/>
    </source>
</evidence>
<dbReference type="Pfam" id="PF08240">
    <property type="entry name" value="ADH_N"/>
    <property type="match status" value="1"/>
</dbReference>
<feature type="non-terminal residue" evidence="8">
    <location>
        <position position="260"/>
    </location>
</feature>
<keyword evidence="5" id="KW-0560">Oxidoreductase</keyword>
<dbReference type="EMBL" id="BARS01023668">
    <property type="protein sequence ID" value="GAG13380.1"/>
    <property type="molecule type" value="Genomic_DNA"/>
</dbReference>
<comment type="caution">
    <text evidence="8">The sequence shown here is derived from an EMBL/GenBank/DDBJ whole genome shotgun (WGS) entry which is preliminary data.</text>
</comment>